<protein>
    <submittedName>
        <fullName evidence="1">18_t:CDS:1</fullName>
    </submittedName>
</protein>
<organism evidence="1 2">
    <name type="scientific">Dentiscutata erythropus</name>
    <dbReference type="NCBI Taxonomy" id="1348616"/>
    <lineage>
        <taxon>Eukaryota</taxon>
        <taxon>Fungi</taxon>
        <taxon>Fungi incertae sedis</taxon>
        <taxon>Mucoromycota</taxon>
        <taxon>Glomeromycotina</taxon>
        <taxon>Glomeromycetes</taxon>
        <taxon>Diversisporales</taxon>
        <taxon>Gigasporaceae</taxon>
        <taxon>Dentiscutata</taxon>
    </lineage>
</organism>
<keyword evidence="2" id="KW-1185">Reference proteome</keyword>
<accession>A0A9N9APQ8</accession>
<sequence>MWINGEGRLHSGIVRSRVRSGLQVLEFFGLINPEVEASGYTDSY</sequence>
<reference evidence="1" key="1">
    <citation type="submission" date="2021-06" db="EMBL/GenBank/DDBJ databases">
        <authorList>
            <person name="Kallberg Y."/>
            <person name="Tangrot J."/>
            <person name="Rosling A."/>
        </authorList>
    </citation>
    <scope>NUCLEOTIDE SEQUENCE</scope>
    <source>
        <strain evidence="1">MA453B</strain>
    </source>
</reference>
<comment type="caution">
    <text evidence="1">The sequence shown here is derived from an EMBL/GenBank/DDBJ whole genome shotgun (WGS) entry which is preliminary data.</text>
</comment>
<gene>
    <name evidence="1" type="ORF">DERYTH_LOCUS4563</name>
</gene>
<dbReference type="Proteomes" id="UP000789405">
    <property type="component" value="Unassembled WGS sequence"/>
</dbReference>
<dbReference type="EMBL" id="CAJVPY010001773">
    <property type="protein sequence ID" value="CAG8535785.1"/>
    <property type="molecule type" value="Genomic_DNA"/>
</dbReference>
<dbReference type="AlphaFoldDB" id="A0A9N9APQ8"/>
<evidence type="ECO:0000313" key="1">
    <source>
        <dbReference type="EMBL" id="CAG8535785.1"/>
    </source>
</evidence>
<evidence type="ECO:0000313" key="2">
    <source>
        <dbReference type="Proteomes" id="UP000789405"/>
    </source>
</evidence>
<name>A0A9N9APQ8_9GLOM</name>
<proteinExistence type="predicted"/>